<feature type="region of interest" description="Disordered" evidence="1">
    <location>
        <begin position="400"/>
        <end position="422"/>
    </location>
</feature>
<organism evidence="2 3">
    <name type="scientific">Cucumis melo var. makuwa</name>
    <name type="common">Oriental melon</name>
    <dbReference type="NCBI Taxonomy" id="1194695"/>
    <lineage>
        <taxon>Eukaryota</taxon>
        <taxon>Viridiplantae</taxon>
        <taxon>Streptophyta</taxon>
        <taxon>Embryophyta</taxon>
        <taxon>Tracheophyta</taxon>
        <taxon>Spermatophyta</taxon>
        <taxon>Magnoliopsida</taxon>
        <taxon>eudicotyledons</taxon>
        <taxon>Gunneridae</taxon>
        <taxon>Pentapetalae</taxon>
        <taxon>rosids</taxon>
        <taxon>fabids</taxon>
        <taxon>Cucurbitales</taxon>
        <taxon>Cucurbitaceae</taxon>
        <taxon>Benincaseae</taxon>
        <taxon>Cucumis</taxon>
    </lineage>
</organism>
<evidence type="ECO:0000256" key="1">
    <source>
        <dbReference type="SAM" id="MobiDB-lite"/>
    </source>
</evidence>
<evidence type="ECO:0000313" key="3">
    <source>
        <dbReference type="Proteomes" id="UP000321947"/>
    </source>
</evidence>
<gene>
    <name evidence="2" type="ORF">E5676_scaffold255G005240</name>
</gene>
<dbReference type="EMBL" id="SSTD01010113">
    <property type="protein sequence ID" value="TYK12929.1"/>
    <property type="molecule type" value="Genomic_DNA"/>
</dbReference>
<accession>A0A5D3CRG5</accession>
<name>A0A5D3CRG5_CUCMM</name>
<protein>
    <submittedName>
        <fullName evidence="2">Putative Vacuolar protein sorting-associated protein 13C</fullName>
    </submittedName>
</protein>
<reference evidence="2 3" key="1">
    <citation type="submission" date="2019-08" db="EMBL/GenBank/DDBJ databases">
        <title>Draft genome sequences of two oriental melons (Cucumis melo L. var makuwa).</title>
        <authorList>
            <person name="Kwon S.-Y."/>
        </authorList>
    </citation>
    <scope>NUCLEOTIDE SEQUENCE [LARGE SCALE GENOMIC DNA]</scope>
    <source>
        <strain evidence="3">cv. Chang Bougi</strain>
        <tissue evidence="2">Leaf</tissue>
    </source>
</reference>
<proteinExistence type="predicted"/>
<dbReference type="AlphaFoldDB" id="A0A5D3CRG5"/>
<dbReference type="Proteomes" id="UP000321947">
    <property type="component" value="Unassembled WGS sequence"/>
</dbReference>
<evidence type="ECO:0000313" key="2">
    <source>
        <dbReference type="EMBL" id="TYK12929.1"/>
    </source>
</evidence>
<comment type="caution">
    <text evidence="2">The sequence shown here is derived from an EMBL/GenBank/DDBJ whole genome shotgun (WGS) entry which is preliminary data.</text>
</comment>
<sequence length="553" mass="62946">MSLQVEYKKRRISSSSVWFSLISLYAKNAAGKQLRLNCCPQSGVVNISGTDDRDTTLWRIFSSTPRGQNGDTDWEAYNHFSKRSFYLVNKNNDCGIAFVDGFPEFVRKPGNPFKFKIIRDFPTVHGVTDYLTGTTGTTGTSHEQNSNLDERLSGTKETFPIIDISSYFSLTIVHDISDTSDILPLICGCLSNMKLTLQISSNKTRVLCTSTAELHYFDARRYLWQWILSPVDFCLYYRFSAKSSSTETILHGVPVHIYCRMKELDISLNETSLDVVLFVIGKLNLAGPYAVRSSIIRPNCCKVENQFGVDLHCQFDNKKNLTIGKFQHAFISLSLLRGASKHQREVVSCKGSFQLKSVIRRKQQGWMSFYKLSFVEKVKSNGSNNSVSKSEIEEVSEAVGQRKRQLTAGHPPSPPASKAENQKQWVIKNLEVAQTKFDQLWIVTKLFVFNDWREILLTKAQSWTKSEEMVYGSTWVHFISNLNNRTNSSTTEMETERFLPITMKGFGGWLKVKTLPLDYWCWRIFGVIGDHFGGLKHIASETLDFTNVKLESK</sequence>